<keyword evidence="2" id="KW-0812">Transmembrane</keyword>
<dbReference type="STRING" id="1169540.A0A0G4EF63"/>
<dbReference type="Pfam" id="PF02932">
    <property type="entry name" value="Neur_chan_memb"/>
    <property type="match status" value="1"/>
</dbReference>
<dbReference type="InParanoid" id="A0A0G4EF63"/>
<dbReference type="SUPFAM" id="SSF90112">
    <property type="entry name" value="Neurotransmitter-gated ion-channel transmembrane pore"/>
    <property type="match status" value="1"/>
</dbReference>
<dbReference type="OMA" id="FKEPMEL"/>
<keyword evidence="5" id="KW-1185">Reference proteome</keyword>
<dbReference type="Proteomes" id="UP000041254">
    <property type="component" value="Unassembled WGS sequence"/>
</dbReference>
<keyword evidence="2" id="KW-1133">Transmembrane helix</keyword>
<sequence length="436" mass="49210">MATTPEAAGSSGYHRLESEDPAAGPYHGEANGRPPLQHRGSGPIHTFARDVAVRMSATVRKIEDSGESMRVEVIVFCLYHLPECCDGEERVHSHGRCRHWKIVNDVSQLPWHPHLVLRASDTRDFVPEMCAFNLCSGVCVYLKSWSADMYVSLDLKAFPFDQQLLPIRLFCTNARMMPQIDLSFAAWAGGPGWWPDLPFVIDSLCEMAVQTSSWHVDEVEPLRFSSSDFSSLSTTWMLAHVQRSSHFFLWNIIIIMFLIVCIQFACIGIHLTNFADRAQFCVTLFLTAVAFKLAVAQSLPPLSYLTFMDKYIIVCFVVLSAFIVESLIVSHIAHGWGSEALAQQVDFWFYIVSSASWGVFHVWLFCKSGVADVLAERKHRRLCGESGGDDEREPLSKGRHAAVRPVKKGSLMSSMMKQDTWEIKEELTQRTMDYDT</sequence>
<dbReference type="GO" id="GO:0005216">
    <property type="term" value="F:monoatomic ion channel activity"/>
    <property type="evidence" value="ECO:0007669"/>
    <property type="project" value="InterPro"/>
</dbReference>
<keyword evidence="2" id="KW-0472">Membrane</keyword>
<dbReference type="PANTHER" id="PTHR18945">
    <property type="entry name" value="NEUROTRANSMITTER GATED ION CHANNEL"/>
    <property type="match status" value="1"/>
</dbReference>
<dbReference type="AlphaFoldDB" id="A0A0G4EF63"/>
<organism evidence="4 5">
    <name type="scientific">Vitrella brassicaformis (strain CCMP3155)</name>
    <dbReference type="NCBI Taxonomy" id="1169540"/>
    <lineage>
        <taxon>Eukaryota</taxon>
        <taxon>Sar</taxon>
        <taxon>Alveolata</taxon>
        <taxon>Colpodellida</taxon>
        <taxon>Vitrellaceae</taxon>
        <taxon>Vitrella</taxon>
    </lineage>
</organism>
<gene>
    <name evidence="4" type="ORF">Vbra_11648</name>
</gene>
<feature type="domain" description="Neurotransmitter-gated ion-channel transmembrane" evidence="3">
    <location>
        <begin position="276"/>
        <end position="334"/>
    </location>
</feature>
<dbReference type="InterPro" id="IPR036719">
    <property type="entry name" value="Neuro-gated_channel_TM_sf"/>
</dbReference>
<feature type="region of interest" description="Disordered" evidence="1">
    <location>
        <begin position="1"/>
        <end position="41"/>
    </location>
</feature>
<evidence type="ECO:0000313" key="5">
    <source>
        <dbReference type="Proteomes" id="UP000041254"/>
    </source>
</evidence>
<dbReference type="VEuPathDB" id="CryptoDB:Vbra_11648"/>
<feature type="transmembrane region" description="Helical" evidence="2">
    <location>
        <begin position="347"/>
        <end position="366"/>
    </location>
</feature>
<accession>A0A0G4EF63</accession>
<feature type="transmembrane region" description="Helical" evidence="2">
    <location>
        <begin position="277"/>
        <end position="299"/>
    </location>
</feature>
<dbReference type="EMBL" id="CDMY01000223">
    <property type="protein sequence ID" value="CEL94606.1"/>
    <property type="molecule type" value="Genomic_DNA"/>
</dbReference>
<dbReference type="InterPro" id="IPR038050">
    <property type="entry name" value="Neuro_actylchol_rec"/>
</dbReference>
<dbReference type="Gene3D" id="1.20.58.390">
    <property type="entry name" value="Neurotransmitter-gated ion-channel transmembrane domain"/>
    <property type="match status" value="1"/>
</dbReference>
<reference evidence="4 5" key="1">
    <citation type="submission" date="2014-11" db="EMBL/GenBank/DDBJ databases">
        <authorList>
            <person name="Zhu J."/>
            <person name="Qi W."/>
            <person name="Song R."/>
        </authorList>
    </citation>
    <scope>NUCLEOTIDE SEQUENCE [LARGE SCALE GENOMIC DNA]</scope>
</reference>
<evidence type="ECO:0000256" key="1">
    <source>
        <dbReference type="SAM" id="MobiDB-lite"/>
    </source>
</evidence>
<evidence type="ECO:0000256" key="2">
    <source>
        <dbReference type="SAM" id="Phobius"/>
    </source>
</evidence>
<dbReference type="GO" id="GO:0004888">
    <property type="term" value="F:transmembrane signaling receptor activity"/>
    <property type="evidence" value="ECO:0007669"/>
    <property type="project" value="InterPro"/>
</dbReference>
<dbReference type="InterPro" id="IPR006201">
    <property type="entry name" value="Neur_channel"/>
</dbReference>
<dbReference type="GO" id="GO:0016020">
    <property type="term" value="C:membrane"/>
    <property type="evidence" value="ECO:0007669"/>
    <property type="project" value="InterPro"/>
</dbReference>
<protein>
    <recommendedName>
        <fullName evidence="3">Neurotransmitter-gated ion-channel transmembrane domain-containing protein</fullName>
    </recommendedName>
</protein>
<dbReference type="OrthoDB" id="407205at2759"/>
<feature type="transmembrane region" description="Helical" evidence="2">
    <location>
        <begin position="311"/>
        <end position="335"/>
    </location>
</feature>
<proteinExistence type="predicted"/>
<evidence type="ECO:0000259" key="3">
    <source>
        <dbReference type="Pfam" id="PF02932"/>
    </source>
</evidence>
<feature type="transmembrane region" description="Helical" evidence="2">
    <location>
        <begin position="247"/>
        <end position="271"/>
    </location>
</feature>
<evidence type="ECO:0000313" key="4">
    <source>
        <dbReference type="EMBL" id="CEL94606.1"/>
    </source>
</evidence>
<name>A0A0G4EF63_VITBC</name>
<dbReference type="InterPro" id="IPR006029">
    <property type="entry name" value="Neurotrans-gated_channel_TM"/>
</dbReference>